<dbReference type="GO" id="GO:0046487">
    <property type="term" value="P:glyoxylate metabolic process"/>
    <property type="evidence" value="ECO:0007669"/>
    <property type="project" value="TreeGrafter"/>
</dbReference>
<evidence type="ECO:0000259" key="4">
    <source>
        <dbReference type="Pfam" id="PF01261"/>
    </source>
</evidence>
<dbReference type="InterPro" id="IPR026040">
    <property type="entry name" value="HyI-like"/>
</dbReference>
<dbReference type="KEGG" id="kbs:EPA93_23210"/>
<dbReference type="EMBL" id="CP035758">
    <property type="protein sequence ID" value="QBD78733.1"/>
    <property type="molecule type" value="Genomic_DNA"/>
</dbReference>
<evidence type="ECO:0000313" key="5">
    <source>
        <dbReference type="EMBL" id="QBD78733.1"/>
    </source>
</evidence>
<keyword evidence="6" id="KW-1185">Reference proteome</keyword>
<keyword evidence="1 2" id="KW-0413">Isomerase</keyword>
<organism evidence="5 6">
    <name type="scientific">Ktedonosporobacter rubrisoli</name>
    <dbReference type="NCBI Taxonomy" id="2509675"/>
    <lineage>
        <taxon>Bacteria</taxon>
        <taxon>Bacillati</taxon>
        <taxon>Chloroflexota</taxon>
        <taxon>Ktedonobacteria</taxon>
        <taxon>Ktedonobacterales</taxon>
        <taxon>Ktedonosporobacteraceae</taxon>
        <taxon>Ktedonosporobacter</taxon>
    </lineage>
</organism>
<dbReference type="Proteomes" id="UP000290365">
    <property type="component" value="Chromosome"/>
</dbReference>
<feature type="domain" description="Xylose isomerase-like TIM barrel" evidence="4">
    <location>
        <begin position="21"/>
        <end position="254"/>
    </location>
</feature>
<keyword evidence="5" id="KW-0670">Pyruvate</keyword>
<dbReference type="OrthoDB" id="9786584at2"/>
<accession>A0A4P6JTT5</accession>
<dbReference type="InterPro" id="IPR013022">
    <property type="entry name" value="Xyl_isomerase-like_TIM-brl"/>
</dbReference>
<evidence type="ECO:0000313" key="6">
    <source>
        <dbReference type="Proteomes" id="UP000290365"/>
    </source>
</evidence>
<dbReference type="PANTHER" id="PTHR43489:SF6">
    <property type="entry name" value="HYDROXYPYRUVATE ISOMERASE-RELATED"/>
    <property type="match status" value="1"/>
</dbReference>
<feature type="active site" description="Proton donor/acceptor" evidence="3">
    <location>
        <position position="240"/>
    </location>
</feature>
<dbReference type="PIRSF" id="PIRSF006241">
    <property type="entry name" value="HyI"/>
    <property type="match status" value="1"/>
</dbReference>
<evidence type="ECO:0000256" key="1">
    <source>
        <dbReference type="ARBA" id="ARBA00023235"/>
    </source>
</evidence>
<reference evidence="5 6" key="1">
    <citation type="submission" date="2019-01" db="EMBL/GenBank/DDBJ databases">
        <title>Ktedonosporobacter rubrisoli SCAWS-G2.</title>
        <authorList>
            <person name="Huang Y."/>
            <person name="Yan B."/>
        </authorList>
    </citation>
    <scope>NUCLEOTIDE SEQUENCE [LARGE SCALE GENOMIC DNA]</scope>
    <source>
        <strain evidence="5 6">SCAWS-G2</strain>
    </source>
</reference>
<dbReference type="InterPro" id="IPR050417">
    <property type="entry name" value="Sugar_Epim/Isomerase"/>
</dbReference>
<dbReference type="Pfam" id="PF01261">
    <property type="entry name" value="AP_endonuc_2"/>
    <property type="match status" value="1"/>
</dbReference>
<dbReference type="AlphaFoldDB" id="A0A4P6JTT5"/>
<feature type="active site" description="Proton donor/acceptor" evidence="3">
    <location>
        <position position="143"/>
    </location>
</feature>
<evidence type="ECO:0000256" key="2">
    <source>
        <dbReference type="PIRNR" id="PIRNR006241"/>
    </source>
</evidence>
<dbReference type="Gene3D" id="3.20.20.150">
    <property type="entry name" value="Divalent-metal-dependent TIM barrel enzymes"/>
    <property type="match status" value="1"/>
</dbReference>
<dbReference type="SUPFAM" id="SSF51658">
    <property type="entry name" value="Xylose isomerase-like"/>
    <property type="match status" value="1"/>
</dbReference>
<sequence length="269" mass="30357">MLRFDVNISILLKEVPFLERIAYAARLGFGAVEFWWPGEENLDELAKLLRAHGLKVALMNFAAGDMAAGERGFLNDANRHQWLREHVPQALEFAKRIGCQQLNALVGNNLEGVNREAQLEQVRENLAWIADEAARAGLGVVVESLNSFENRRYLLTNTAETLHLLAQVKRPNLKYQYDVYHMQRMEGNIIATLREHIAQIGHIQLADSPGRHEPGTGEIHYPHVLSVIDELGYQGYIGLEYNPQAGSEASFGWLPAERREALAVKDLRL</sequence>
<dbReference type="GO" id="GO:0008903">
    <property type="term" value="F:hydroxypyruvate isomerase activity"/>
    <property type="evidence" value="ECO:0007669"/>
    <property type="project" value="TreeGrafter"/>
</dbReference>
<dbReference type="PANTHER" id="PTHR43489">
    <property type="entry name" value="ISOMERASE"/>
    <property type="match status" value="1"/>
</dbReference>
<proteinExistence type="inferred from homology"/>
<gene>
    <name evidence="5" type="ORF">EPA93_23210</name>
</gene>
<dbReference type="RefSeq" id="WP_129889786.1">
    <property type="nucleotide sequence ID" value="NZ_CP035758.1"/>
</dbReference>
<dbReference type="InterPro" id="IPR036237">
    <property type="entry name" value="Xyl_isomerase-like_sf"/>
</dbReference>
<name>A0A4P6JTT5_KTERU</name>
<evidence type="ECO:0000256" key="3">
    <source>
        <dbReference type="PIRSR" id="PIRSR006241-50"/>
    </source>
</evidence>
<comment type="similarity">
    <text evidence="2">Belongs to the hyi family.</text>
</comment>
<protein>
    <submittedName>
        <fullName evidence="5">Hydroxypyruvate isomerase</fullName>
    </submittedName>
</protein>